<dbReference type="InterPro" id="IPR027417">
    <property type="entry name" value="P-loop_NTPase"/>
</dbReference>
<feature type="compositionally biased region" description="Basic and acidic residues" evidence="2">
    <location>
        <begin position="114"/>
        <end position="147"/>
    </location>
</feature>
<evidence type="ECO:0000259" key="5">
    <source>
        <dbReference type="Pfam" id="PF21530"/>
    </source>
</evidence>
<dbReference type="GO" id="GO:0016887">
    <property type="term" value="F:ATP hydrolysis activity"/>
    <property type="evidence" value="ECO:0007669"/>
    <property type="project" value="RHEA"/>
</dbReference>
<comment type="similarity">
    <text evidence="1">Belongs to the helicase family.</text>
</comment>
<keyword evidence="7" id="KW-1185">Reference proteome</keyword>
<feature type="region of interest" description="Disordered" evidence="2">
    <location>
        <begin position="1"/>
        <end position="254"/>
    </location>
</feature>
<gene>
    <name evidence="6" type="primary">Cnig_chr_IV.g13253</name>
    <name evidence="6" type="ORF">B9Z55_013253</name>
</gene>
<dbReference type="Gene3D" id="3.40.50.300">
    <property type="entry name" value="P-loop containing nucleotide triphosphate hydrolases"/>
    <property type="match status" value="1"/>
</dbReference>
<sequence>MHFESQLHHSINRNDPDPNLNDEMDESETGWARDLHEPGIIDGIEDTQLMTQPTLFPQSQTEETRSVPSSPKPSTSGYVKRQVRLLEDDELERRRSYDRERKRKKRALETIQDTQDRLQKNADQKRKKREQMSNEEKERRRSDETESKRKRRALMSEEQREAINSQKAEKRQISILLESDSDTDQRRGREAEQQRKTRSSMTEEMKLTRRIQEADRRREVLLDETVEEQEDRQAKDAESKRKYRQNETEKERKSRLLTTAQKRKDKEAKADVRDRVSVNTLHYLGPISEECEHCKALFFKSEILGKKLNSINFCCSSGTIQLEEHFSNFPPQLQELFQGSTDPAKKDRNEQSKNFRAQIRQFNNSLATASFGPQTERSVNRGHGPFTVKVHGQVYHRAGPLHPQPGQRRKYGQLFFLDSAQAARERMDIPENAQCDQSIMEELSDLMMRINIFSQSYKLMREVEEQEELEAQLEGRTTKQVKMMFDVSKPNLDLRRYNLPTSNEVAVVYVQEDGMVPSRSVAAYSRDQDGWLTIYDTDPIVDPMTYPLFFPNGERGWSPGLTRIGSSRKSTRIAQQPYYRYMAMIRRNRFNPIHYGATLTQQFFVDCWAKTEQNRLKFHRDNQAKIRAEEYQELKDYVSRGPGEFTPGKRVILPSSFHGSPRHMVQEYQDCMAIVTRTGKPDLFVTFTCNPKWKEIQENLNPGQTASDRPDLIARVFNEKVDHLMDVILKKNLLGKVTAHIRVFEWQKRGLPHLHMLLTMKDGDKPKSKDDIDRLIRAEIPDPVQEPRLHDIVTRQMIHRPCGLNNLNSPCTDKDGNCLKRFPKPFRNDTKWEQNGYPEYRRRNDGRSIKSGGCDMTNQHVVPYNPDLLLMFDAHINVEACALIEVVKYLVKYVYKGQDRASIAIQSVEDVGKDRDEIKEYLDCRYICAPEACHHLFGFSCHVKSHVICRLPIHLPNRQSVTFVPGKEKEAVATSERKGSKLMEYFRINADFDEMEANGEDITGKEDPRKCSYMDFPTKFVWSDELGKWKERRRGGDKVIGRIYAVTPSDPERFALRLLLLATSGASSFEDLRTVPDDNGDPIVHPTFVMAARALGLLKDDAELQKAMEECGSFQMPTQMRATFASILLFNEVGDPQFLWDKFKDSMSEDFVFRGCGEEEAEARAYEDVREKMSRLGKDIQSFIAPPIHVLTAPLIDHIDFDDIRKEGDRLIDTLNPQQMDAFRRIIEAVDDPRLQRLFFLDGPGGSGKTYLYNVIFKVLLGKDIKIACCAWTGIASTLLPDGRTIASFFKMDIKNDCRASLLKLNSKEAALLRKVKVFIVDEASMIAKNALETMDKVLRDVMENDIPFGGKVIILGGDFRQVLPVIRRGTRKDQVDGCIKMSCLWDHFETLHLKSNMRVADGDLDWIEFLLKVGDGSANDEADRIKLEEDLYTTGDLIEEVFGQTINKFTDLSESAILTPKNVNVDKMNEDVHNKMEGAEKVFYSRDEVPDESNRKVITTEYLNSINTSSLPPHKLKLKVGSIVMLLRNLDVSTGLCNGTRLKIMELGRRILKCQFVVGSRVGQTVLIPRIDCYDDNNLAFKLRRTQFPVRLAFALSINKAQGQSFGRIGLWLPEDVFTHGQMYVALSRVRSKEGLFVKAVDSDQLNVVYKEIL</sequence>
<keyword evidence="1" id="KW-0378">Hydrolase</keyword>
<evidence type="ECO:0000256" key="2">
    <source>
        <dbReference type="SAM" id="MobiDB-lite"/>
    </source>
</evidence>
<reference evidence="7" key="1">
    <citation type="submission" date="2017-10" db="EMBL/GenBank/DDBJ databases">
        <title>Rapid genome shrinkage in a self-fertile nematode reveals novel sperm competition proteins.</title>
        <authorList>
            <person name="Yin D."/>
            <person name="Schwarz E.M."/>
            <person name="Thomas C.G."/>
            <person name="Felde R.L."/>
            <person name="Korf I.F."/>
            <person name="Cutter A.D."/>
            <person name="Schartner C.M."/>
            <person name="Ralston E.J."/>
            <person name="Meyer B.J."/>
            <person name="Haag E.S."/>
        </authorList>
    </citation>
    <scope>NUCLEOTIDE SEQUENCE [LARGE SCALE GENOMIC DNA]</scope>
    <source>
        <strain evidence="7">JU1422</strain>
    </source>
</reference>
<keyword evidence="1" id="KW-0227">DNA damage</keyword>
<evidence type="ECO:0000259" key="4">
    <source>
        <dbReference type="Pfam" id="PF14214"/>
    </source>
</evidence>
<dbReference type="GO" id="GO:0006281">
    <property type="term" value="P:DNA repair"/>
    <property type="evidence" value="ECO:0007669"/>
    <property type="project" value="UniProtKB-KW"/>
</dbReference>
<dbReference type="Pfam" id="PF14214">
    <property type="entry name" value="Helitron_like_N"/>
    <property type="match status" value="1"/>
</dbReference>
<comment type="catalytic activity">
    <reaction evidence="1">
        <text>ATP + H2O = ADP + phosphate + H(+)</text>
        <dbReference type="Rhea" id="RHEA:13065"/>
        <dbReference type="ChEBI" id="CHEBI:15377"/>
        <dbReference type="ChEBI" id="CHEBI:15378"/>
        <dbReference type="ChEBI" id="CHEBI:30616"/>
        <dbReference type="ChEBI" id="CHEBI:43474"/>
        <dbReference type="ChEBI" id="CHEBI:456216"/>
        <dbReference type="EC" id="5.6.2.3"/>
    </reaction>
</comment>
<organism evidence="6 7">
    <name type="scientific">Caenorhabditis nigoni</name>
    <dbReference type="NCBI Taxonomy" id="1611254"/>
    <lineage>
        <taxon>Eukaryota</taxon>
        <taxon>Metazoa</taxon>
        <taxon>Ecdysozoa</taxon>
        <taxon>Nematoda</taxon>
        <taxon>Chromadorea</taxon>
        <taxon>Rhabditida</taxon>
        <taxon>Rhabditina</taxon>
        <taxon>Rhabditomorpha</taxon>
        <taxon>Rhabditoidea</taxon>
        <taxon>Rhabditidae</taxon>
        <taxon>Peloderinae</taxon>
        <taxon>Caenorhabditis</taxon>
    </lineage>
</organism>
<protein>
    <recommendedName>
        <fullName evidence="1">ATP-dependent DNA helicase</fullName>
        <ecNumber evidence="1">5.6.2.3</ecNumber>
    </recommendedName>
</protein>
<accession>A0A2G5U1T7</accession>
<comment type="caution">
    <text evidence="6">The sequence shown here is derived from an EMBL/GenBank/DDBJ whole genome shotgun (WGS) entry which is preliminary data.</text>
</comment>
<keyword evidence="1" id="KW-0233">DNA recombination</keyword>
<feature type="compositionally biased region" description="Basic and acidic residues" evidence="2">
    <location>
        <begin position="1"/>
        <end position="16"/>
    </location>
</feature>
<dbReference type="InterPro" id="IPR049163">
    <property type="entry name" value="Pif1-like_2B_dom"/>
</dbReference>
<evidence type="ECO:0000256" key="1">
    <source>
        <dbReference type="RuleBase" id="RU363044"/>
    </source>
</evidence>
<keyword evidence="1" id="KW-0547">Nucleotide-binding</keyword>
<dbReference type="CDD" id="cd18809">
    <property type="entry name" value="SF1_C_RecD"/>
    <property type="match status" value="1"/>
</dbReference>
<dbReference type="PANTHER" id="PTHR10492">
    <property type="match status" value="1"/>
</dbReference>
<feature type="compositionally biased region" description="Basic and acidic residues" evidence="2">
    <location>
        <begin position="154"/>
        <end position="172"/>
    </location>
</feature>
<feature type="domain" description="Helitron helicase-like" evidence="4">
    <location>
        <begin position="578"/>
        <end position="758"/>
    </location>
</feature>
<dbReference type="SUPFAM" id="SSF52540">
    <property type="entry name" value="P-loop containing nucleoside triphosphate hydrolases"/>
    <property type="match status" value="2"/>
</dbReference>
<evidence type="ECO:0000313" key="6">
    <source>
        <dbReference type="EMBL" id="PIC33176.1"/>
    </source>
</evidence>
<keyword evidence="1" id="KW-0234">DNA repair</keyword>
<dbReference type="STRING" id="1611254.A0A2G5U1T7"/>
<feature type="domain" description="DNA helicase Pif1-like 2B" evidence="5">
    <location>
        <begin position="1502"/>
        <end position="1548"/>
    </location>
</feature>
<dbReference type="Pfam" id="PF21530">
    <property type="entry name" value="Pif1_2B_dom"/>
    <property type="match status" value="1"/>
</dbReference>
<dbReference type="EMBL" id="PDUG01000004">
    <property type="protein sequence ID" value="PIC33176.1"/>
    <property type="molecule type" value="Genomic_DNA"/>
</dbReference>
<evidence type="ECO:0000313" key="7">
    <source>
        <dbReference type="Proteomes" id="UP000230233"/>
    </source>
</evidence>
<feature type="compositionally biased region" description="Basic and acidic residues" evidence="2">
    <location>
        <begin position="183"/>
        <end position="221"/>
    </location>
</feature>
<dbReference type="InterPro" id="IPR010285">
    <property type="entry name" value="DNA_helicase_pif1-like_DEAD"/>
</dbReference>
<dbReference type="Proteomes" id="UP000230233">
    <property type="component" value="Chromosome IV"/>
</dbReference>
<dbReference type="InterPro" id="IPR025476">
    <property type="entry name" value="Helitron_helicase-like"/>
</dbReference>
<dbReference type="GO" id="GO:0006310">
    <property type="term" value="P:DNA recombination"/>
    <property type="evidence" value="ECO:0007669"/>
    <property type="project" value="UniProtKB-KW"/>
</dbReference>
<dbReference type="OrthoDB" id="5864836at2759"/>
<dbReference type="GO" id="GO:0000723">
    <property type="term" value="P:telomere maintenance"/>
    <property type="evidence" value="ECO:0007669"/>
    <property type="project" value="InterPro"/>
</dbReference>
<feature type="domain" description="DNA helicase Pif1-like DEAD-box helicase" evidence="3">
    <location>
        <begin position="1215"/>
        <end position="1424"/>
    </location>
</feature>
<proteinExistence type="inferred from homology"/>
<dbReference type="Pfam" id="PF05970">
    <property type="entry name" value="PIF1"/>
    <property type="match status" value="1"/>
</dbReference>
<keyword evidence="1" id="KW-0067">ATP-binding</keyword>
<keyword evidence="1" id="KW-0347">Helicase</keyword>
<dbReference type="PANTHER" id="PTHR10492:SF57">
    <property type="entry name" value="ATP-DEPENDENT DNA HELICASE"/>
    <property type="match status" value="1"/>
</dbReference>
<feature type="compositionally biased region" description="Polar residues" evidence="2">
    <location>
        <begin position="48"/>
        <end position="77"/>
    </location>
</feature>
<dbReference type="GO" id="GO:0043139">
    <property type="term" value="F:5'-3' DNA helicase activity"/>
    <property type="evidence" value="ECO:0007669"/>
    <property type="project" value="UniProtKB-EC"/>
</dbReference>
<name>A0A2G5U1T7_9PELO</name>
<dbReference type="EC" id="5.6.2.3" evidence="1"/>
<feature type="compositionally biased region" description="Basic and acidic residues" evidence="2">
    <location>
        <begin position="231"/>
        <end position="254"/>
    </location>
</feature>
<feature type="compositionally biased region" description="Basic and acidic residues" evidence="2">
    <location>
        <begin position="91"/>
        <end position="100"/>
    </location>
</feature>
<evidence type="ECO:0000259" key="3">
    <source>
        <dbReference type="Pfam" id="PF05970"/>
    </source>
</evidence>
<dbReference type="GO" id="GO:0005524">
    <property type="term" value="F:ATP binding"/>
    <property type="evidence" value="ECO:0007669"/>
    <property type="project" value="UniProtKB-KW"/>
</dbReference>
<comment type="cofactor">
    <cofactor evidence="1">
        <name>Mg(2+)</name>
        <dbReference type="ChEBI" id="CHEBI:18420"/>
    </cofactor>
</comment>